<evidence type="ECO:0000256" key="3">
    <source>
        <dbReference type="ARBA" id="ARBA00022989"/>
    </source>
</evidence>
<feature type="transmembrane region" description="Helical" evidence="6">
    <location>
        <begin position="97"/>
        <end position="117"/>
    </location>
</feature>
<feature type="transmembrane region" description="Helical" evidence="6">
    <location>
        <begin position="137"/>
        <end position="160"/>
    </location>
</feature>
<keyword evidence="2 5" id="KW-0812">Transmembrane</keyword>
<dbReference type="AlphaFoldDB" id="A0A3M7SD80"/>
<feature type="transmembrane region" description="Helical" evidence="6">
    <location>
        <begin position="61"/>
        <end position="85"/>
    </location>
</feature>
<evidence type="ECO:0000259" key="7">
    <source>
        <dbReference type="PROSITE" id="PS51225"/>
    </source>
</evidence>
<feature type="transmembrane region" description="Helical" evidence="6">
    <location>
        <begin position="20"/>
        <end position="41"/>
    </location>
</feature>
<evidence type="ECO:0000313" key="9">
    <source>
        <dbReference type="Proteomes" id="UP000276133"/>
    </source>
</evidence>
<organism evidence="8 9">
    <name type="scientific">Brachionus plicatilis</name>
    <name type="common">Marine rotifer</name>
    <name type="synonym">Brachionus muelleri</name>
    <dbReference type="NCBI Taxonomy" id="10195"/>
    <lineage>
        <taxon>Eukaryota</taxon>
        <taxon>Metazoa</taxon>
        <taxon>Spiralia</taxon>
        <taxon>Gnathifera</taxon>
        <taxon>Rotifera</taxon>
        <taxon>Eurotatoria</taxon>
        <taxon>Monogononta</taxon>
        <taxon>Pseudotrocha</taxon>
        <taxon>Ploima</taxon>
        <taxon>Brachionidae</taxon>
        <taxon>Brachionus</taxon>
    </lineage>
</organism>
<evidence type="ECO:0000256" key="1">
    <source>
        <dbReference type="ARBA" id="ARBA00004141"/>
    </source>
</evidence>
<reference evidence="8 9" key="1">
    <citation type="journal article" date="2018" name="Sci. Rep.">
        <title>Genomic signatures of local adaptation to the degree of environmental predictability in rotifers.</title>
        <authorList>
            <person name="Franch-Gras L."/>
            <person name="Hahn C."/>
            <person name="Garcia-Roger E.M."/>
            <person name="Carmona M.J."/>
            <person name="Serra M."/>
            <person name="Gomez A."/>
        </authorList>
    </citation>
    <scope>NUCLEOTIDE SEQUENCE [LARGE SCALE GENOMIC DNA]</scope>
    <source>
        <strain evidence="8">HYR1</strain>
    </source>
</reference>
<dbReference type="EMBL" id="REGN01001578">
    <property type="protein sequence ID" value="RNA33773.1"/>
    <property type="molecule type" value="Genomic_DNA"/>
</dbReference>
<gene>
    <name evidence="8" type="ORF">BpHYR1_046969</name>
</gene>
<dbReference type="Proteomes" id="UP000276133">
    <property type="component" value="Unassembled WGS sequence"/>
</dbReference>
<accession>A0A3M7SD80</accession>
<evidence type="ECO:0000256" key="5">
    <source>
        <dbReference type="PROSITE-ProRule" id="PRU00581"/>
    </source>
</evidence>
<sequence>MFLKKFIPKSLLNYDKEYMFVGLGFLRLFIILMLLAGWIAAAASSTKKTEYNSSNTRPAKLAYLISVFLAILTSSIIFIISLFKVHEKEVPYLNRMSLFSLVSDLVFLVAVFASSIACAVAEPKIRSLNEDVNKGTFAIAAFFGFLSCIAYFIQISVVVYKSVMEKWKQLKTYLKDKANPAKNSPK</sequence>
<name>A0A3M7SD80_BRAPC</name>
<keyword evidence="9" id="KW-1185">Reference proteome</keyword>
<protein>
    <recommendedName>
        <fullName evidence="7">MARVEL domain-containing protein</fullName>
    </recommendedName>
</protein>
<comment type="caution">
    <text evidence="8">The sequence shown here is derived from an EMBL/GenBank/DDBJ whole genome shotgun (WGS) entry which is preliminary data.</text>
</comment>
<evidence type="ECO:0000313" key="8">
    <source>
        <dbReference type="EMBL" id="RNA33773.1"/>
    </source>
</evidence>
<proteinExistence type="predicted"/>
<dbReference type="InterPro" id="IPR008253">
    <property type="entry name" value="Marvel"/>
</dbReference>
<feature type="domain" description="MARVEL" evidence="7">
    <location>
        <begin position="18"/>
        <end position="163"/>
    </location>
</feature>
<dbReference type="PROSITE" id="PS51225">
    <property type="entry name" value="MARVEL"/>
    <property type="match status" value="1"/>
</dbReference>
<keyword evidence="4 5" id="KW-0472">Membrane</keyword>
<evidence type="ECO:0000256" key="2">
    <source>
        <dbReference type="ARBA" id="ARBA00022692"/>
    </source>
</evidence>
<dbReference type="OrthoDB" id="10555153at2759"/>
<comment type="subcellular location">
    <subcellularLocation>
        <location evidence="1">Membrane</location>
        <topology evidence="1">Multi-pass membrane protein</topology>
    </subcellularLocation>
</comment>
<keyword evidence="3 6" id="KW-1133">Transmembrane helix</keyword>
<evidence type="ECO:0000256" key="4">
    <source>
        <dbReference type="ARBA" id="ARBA00023136"/>
    </source>
</evidence>
<dbReference type="GO" id="GO:0016020">
    <property type="term" value="C:membrane"/>
    <property type="evidence" value="ECO:0007669"/>
    <property type="project" value="UniProtKB-SubCell"/>
</dbReference>
<evidence type="ECO:0000256" key="6">
    <source>
        <dbReference type="SAM" id="Phobius"/>
    </source>
</evidence>